<dbReference type="GO" id="GO:0005506">
    <property type="term" value="F:iron ion binding"/>
    <property type="evidence" value="ECO:0007669"/>
    <property type="project" value="InterPro"/>
</dbReference>
<dbReference type="Gene3D" id="1.10.630.10">
    <property type="entry name" value="Cytochrome P450"/>
    <property type="match status" value="1"/>
</dbReference>
<dbReference type="GO" id="GO:0016705">
    <property type="term" value="F:oxidoreductase activity, acting on paired donors, with incorporation or reduction of molecular oxygen"/>
    <property type="evidence" value="ECO:0007669"/>
    <property type="project" value="InterPro"/>
</dbReference>
<dbReference type="InterPro" id="IPR036396">
    <property type="entry name" value="Cyt_P450_sf"/>
</dbReference>
<evidence type="ECO:0008006" key="8">
    <source>
        <dbReference type="Google" id="ProtNLM"/>
    </source>
</evidence>
<keyword evidence="5" id="KW-0732">Signal</keyword>
<evidence type="ECO:0000313" key="6">
    <source>
        <dbReference type="EMBL" id="KIM74407.1"/>
    </source>
</evidence>
<evidence type="ECO:0000256" key="5">
    <source>
        <dbReference type="SAM" id="SignalP"/>
    </source>
</evidence>
<dbReference type="InterPro" id="IPR050529">
    <property type="entry name" value="CYP450_sterol_14alpha_dmase"/>
</dbReference>
<reference evidence="7" key="2">
    <citation type="submission" date="2015-01" db="EMBL/GenBank/DDBJ databases">
        <title>Evolutionary Origins and Diversification of the Mycorrhizal Mutualists.</title>
        <authorList>
            <consortium name="DOE Joint Genome Institute"/>
            <consortium name="Mycorrhizal Genomics Consortium"/>
            <person name="Kohler A."/>
            <person name="Kuo A."/>
            <person name="Nagy L.G."/>
            <person name="Floudas D."/>
            <person name="Copeland A."/>
            <person name="Barry K.W."/>
            <person name="Cichocki N."/>
            <person name="Veneault-Fourrey C."/>
            <person name="LaButti K."/>
            <person name="Lindquist E.A."/>
            <person name="Lipzen A."/>
            <person name="Lundell T."/>
            <person name="Morin E."/>
            <person name="Murat C."/>
            <person name="Riley R."/>
            <person name="Ohm R."/>
            <person name="Sun H."/>
            <person name="Tunlid A."/>
            <person name="Henrissat B."/>
            <person name="Grigoriev I.V."/>
            <person name="Hibbett D.S."/>
            <person name="Martin F."/>
        </authorList>
    </citation>
    <scope>NUCLEOTIDE SEQUENCE [LARGE SCALE GENOMIC DNA]</scope>
    <source>
        <strain evidence="7">F 1598</strain>
    </source>
</reference>
<dbReference type="SUPFAM" id="SSF48264">
    <property type="entry name" value="Cytochrome P450"/>
    <property type="match status" value="1"/>
</dbReference>
<feature type="chain" id="PRO_5002161475" description="Cytochrome P450" evidence="5">
    <location>
        <begin position="30"/>
        <end position="252"/>
    </location>
</feature>
<dbReference type="HOGENOM" id="CLU_1103143_0_0_1"/>
<dbReference type="Proteomes" id="UP000054166">
    <property type="component" value="Unassembled WGS sequence"/>
</dbReference>
<dbReference type="OrthoDB" id="1470350at2759"/>
<evidence type="ECO:0000256" key="1">
    <source>
        <dbReference type="ARBA" id="ARBA00010617"/>
    </source>
</evidence>
<dbReference type="PANTHER" id="PTHR24304:SF2">
    <property type="entry name" value="24-HYDROXYCHOLESTEROL 7-ALPHA-HYDROXYLASE"/>
    <property type="match status" value="1"/>
</dbReference>
<gene>
    <name evidence="6" type="ORF">PILCRDRAFT_705050</name>
</gene>
<keyword evidence="7" id="KW-1185">Reference proteome</keyword>
<dbReference type="PANTHER" id="PTHR24304">
    <property type="entry name" value="CYTOCHROME P450 FAMILY 7"/>
    <property type="match status" value="1"/>
</dbReference>
<keyword evidence="3" id="KW-0479">Metal-binding</keyword>
<evidence type="ECO:0000256" key="4">
    <source>
        <dbReference type="ARBA" id="ARBA00023004"/>
    </source>
</evidence>
<accession>A0A0C3BAQ0</accession>
<evidence type="ECO:0000256" key="2">
    <source>
        <dbReference type="ARBA" id="ARBA00022617"/>
    </source>
</evidence>
<dbReference type="GO" id="GO:0020037">
    <property type="term" value="F:heme binding"/>
    <property type="evidence" value="ECO:0007669"/>
    <property type="project" value="InterPro"/>
</dbReference>
<name>A0A0C3BAQ0_PILCF</name>
<protein>
    <recommendedName>
        <fullName evidence="8">Cytochrome P450</fullName>
    </recommendedName>
</protein>
<dbReference type="AlphaFoldDB" id="A0A0C3BAQ0"/>
<dbReference type="GO" id="GO:0004497">
    <property type="term" value="F:monooxygenase activity"/>
    <property type="evidence" value="ECO:0007669"/>
    <property type="project" value="InterPro"/>
</dbReference>
<proteinExistence type="inferred from homology"/>
<dbReference type="STRING" id="765440.A0A0C3BAQ0"/>
<dbReference type="EMBL" id="KN833061">
    <property type="protein sequence ID" value="KIM74407.1"/>
    <property type="molecule type" value="Genomic_DNA"/>
</dbReference>
<comment type="similarity">
    <text evidence="1">Belongs to the cytochrome P450 family.</text>
</comment>
<sequence>MFYSSETMTFVTVFVLAALTLLFAPSRLCQRSKAGEPPLTAGFLPWLGVGLRMRRRNFAKYGPTFTAYAAGKRLVFTKDVVIVRHMVSNSSLADTPLADSFGLAFLRTERLVFKQEAATCHRLLHSTMAGKDLFDLRDHFLVYFEQALEQCRDGEVEFFTLVREMVFCSISRAIFGSEFPAAQMMALFFSWDDNFKGIMTGIGSRSSIRKAMPTVRRCSPWCPATSRTISPKQPPLSVSKSKSSLPLALLGI</sequence>
<evidence type="ECO:0000256" key="3">
    <source>
        <dbReference type="ARBA" id="ARBA00022723"/>
    </source>
</evidence>
<evidence type="ECO:0000313" key="7">
    <source>
        <dbReference type="Proteomes" id="UP000054166"/>
    </source>
</evidence>
<dbReference type="InParanoid" id="A0A0C3BAQ0"/>
<feature type="signal peptide" evidence="5">
    <location>
        <begin position="1"/>
        <end position="29"/>
    </location>
</feature>
<reference evidence="6 7" key="1">
    <citation type="submission" date="2014-04" db="EMBL/GenBank/DDBJ databases">
        <authorList>
            <consortium name="DOE Joint Genome Institute"/>
            <person name="Kuo A."/>
            <person name="Tarkka M."/>
            <person name="Buscot F."/>
            <person name="Kohler A."/>
            <person name="Nagy L.G."/>
            <person name="Floudas D."/>
            <person name="Copeland A."/>
            <person name="Barry K.W."/>
            <person name="Cichocki N."/>
            <person name="Veneault-Fourrey C."/>
            <person name="LaButti K."/>
            <person name="Lindquist E.A."/>
            <person name="Lipzen A."/>
            <person name="Lundell T."/>
            <person name="Morin E."/>
            <person name="Murat C."/>
            <person name="Sun H."/>
            <person name="Tunlid A."/>
            <person name="Henrissat B."/>
            <person name="Grigoriev I.V."/>
            <person name="Hibbett D.S."/>
            <person name="Martin F."/>
            <person name="Nordberg H.P."/>
            <person name="Cantor M.N."/>
            <person name="Hua S.X."/>
        </authorList>
    </citation>
    <scope>NUCLEOTIDE SEQUENCE [LARGE SCALE GENOMIC DNA]</scope>
    <source>
        <strain evidence="6 7">F 1598</strain>
    </source>
</reference>
<keyword evidence="2" id="KW-0349">Heme</keyword>
<keyword evidence="4" id="KW-0408">Iron</keyword>
<organism evidence="6 7">
    <name type="scientific">Piloderma croceum (strain F 1598)</name>
    <dbReference type="NCBI Taxonomy" id="765440"/>
    <lineage>
        <taxon>Eukaryota</taxon>
        <taxon>Fungi</taxon>
        <taxon>Dikarya</taxon>
        <taxon>Basidiomycota</taxon>
        <taxon>Agaricomycotina</taxon>
        <taxon>Agaricomycetes</taxon>
        <taxon>Agaricomycetidae</taxon>
        <taxon>Atheliales</taxon>
        <taxon>Atheliaceae</taxon>
        <taxon>Piloderma</taxon>
    </lineage>
</organism>